<protein>
    <recommendedName>
        <fullName evidence="7 8">UDP-N-acetylmuramoylalanine--D-glutamate ligase</fullName>
        <ecNumber evidence="7 8">6.3.2.9</ecNumber>
    </recommendedName>
    <alternativeName>
        <fullName evidence="7">D-glutamic acid-adding enzyme</fullName>
    </alternativeName>
    <alternativeName>
        <fullName evidence="7">UDP-N-acetylmuramoyl-L-alanyl-D-glutamate synthetase</fullName>
    </alternativeName>
</protein>
<keyword evidence="7 8" id="KW-0131">Cell cycle</keyword>
<dbReference type="InterPro" id="IPR036565">
    <property type="entry name" value="Mur-like_cat_sf"/>
</dbReference>
<keyword evidence="3 7" id="KW-0963">Cytoplasm</keyword>
<organism evidence="11 12">
    <name type="scientific">Desulfatibacillum alkenivorans DSM 16219</name>
    <dbReference type="NCBI Taxonomy" id="1121393"/>
    <lineage>
        <taxon>Bacteria</taxon>
        <taxon>Pseudomonadati</taxon>
        <taxon>Thermodesulfobacteriota</taxon>
        <taxon>Desulfobacteria</taxon>
        <taxon>Desulfobacterales</taxon>
        <taxon>Desulfatibacillaceae</taxon>
        <taxon>Desulfatibacillum</taxon>
    </lineage>
</organism>
<comment type="function">
    <text evidence="7 8">Cell wall formation. Catalyzes the addition of glutamate to the nucleotide precursor UDP-N-acetylmuramoyl-L-alanine (UMA).</text>
</comment>
<keyword evidence="5 7" id="KW-0547">Nucleotide-binding</keyword>
<reference evidence="12" key="1">
    <citation type="submission" date="2016-11" db="EMBL/GenBank/DDBJ databases">
        <authorList>
            <person name="Varghese N."/>
            <person name="Submissions S."/>
        </authorList>
    </citation>
    <scope>NUCLEOTIDE SEQUENCE [LARGE SCALE GENOMIC DNA]</scope>
    <source>
        <strain evidence="12">DSM 16219</strain>
    </source>
</reference>
<dbReference type="GO" id="GO:0009252">
    <property type="term" value="P:peptidoglycan biosynthetic process"/>
    <property type="evidence" value="ECO:0007669"/>
    <property type="project" value="UniProtKB-UniRule"/>
</dbReference>
<dbReference type="GO" id="GO:0005524">
    <property type="term" value="F:ATP binding"/>
    <property type="evidence" value="ECO:0007669"/>
    <property type="project" value="UniProtKB-UniRule"/>
</dbReference>
<keyword evidence="4 7" id="KW-0436">Ligase</keyword>
<keyword evidence="7 8" id="KW-0573">Peptidoglycan synthesis</keyword>
<comment type="subcellular location">
    <subcellularLocation>
        <location evidence="1 7 8">Cytoplasm</location>
    </subcellularLocation>
</comment>
<dbReference type="RefSeq" id="WP_073472590.1">
    <property type="nucleotide sequence ID" value="NZ_FQZU01000002.1"/>
</dbReference>
<evidence type="ECO:0000256" key="3">
    <source>
        <dbReference type="ARBA" id="ARBA00022490"/>
    </source>
</evidence>
<dbReference type="GO" id="GO:0008764">
    <property type="term" value="F:UDP-N-acetylmuramoylalanine-D-glutamate ligase activity"/>
    <property type="evidence" value="ECO:0007669"/>
    <property type="project" value="UniProtKB-UniRule"/>
</dbReference>
<dbReference type="InterPro" id="IPR013221">
    <property type="entry name" value="Mur_ligase_cen"/>
</dbReference>
<dbReference type="AlphaFoldDB" id="A0A1M6E0V8"/>
<evidence type="ECO:0000256" key="8">
    <source>
        <dbReference type="RuleBase" id="RU003664"/>
    </source>
</evidence>
<evidence type="ECO:0000256" key="1">
    <source>
        <dbReference type="ARBA" id="ARBA00004496"/>
    </source>
</evidence>
<evidence type="ECO:0000256" key="5">
    <source>
        <dbReference type="ARBA" id="ARBA00022741"/>
    </source>
</evidence>
<gene>
    <name evidence="7" type="primary">murD</name>
    <name evidence="11" type="ORF">SAMN02745216_00520</name>
</gene>
<keyword evidence="7 8" id="KW-0961">Cell wall biogenesis/degradation</keyword>
<keyword evidence="7 8" id="KW-0133">Cell shape</keyword>
<dbReference type="Gene3D" id="3.40.50.720">
    <property type="entry name" value="NAD(P)-binding Rossmann-like Domain"/>
    <property type="match status" value="1"/>
</dbReference>
<dbReference type="SUPFAM" id="SSF53623">
    <property type="entry name" value="MurD-like peptide ligases, catalytic domain"/>
    <property type="match status" value="1"/>
</dbReference>
<dbReference type="GO" id="GO:0051301">
    <property type="term" value="P:cell division"/>
    <property type="evidence" value="ECO:0007669"/>
    <property type="project" value="UniProtKB-KW"/>
</dbReference>
<dbReference type="UniPathway" id="UPA00219"/>
<dbReference type="Gene3D" id="3.40.1190.10">
    <property type="entry name" value="Mur-like, catalytic domain"/>
    <property type="match status" value="1"/>
</dbReference>
<dbReference type="GO" id="GO:0008360">
    <property type="term" value="P:regulation of cell shape"/>
    <property type="evidence" value="ECO:0007669"/>
    <property type="project" value="UniProtKB-KW"/>
</dbReference>
<comment type="catalytic activity">
    <reaction evidence="7 8">
        <text>UDP-N-acetyl-alpha-D-muramoyl-L-alanine + D-glutamate + ATP = UDP-N-acetyl-alpha-D-muramoyl-L-alanyl-D-glutamate + ADP + phosphate + H(+)</text>
        <dbReference type="Rhea" id="RHEA:16429"/>
        <dbReference type="ChEBI" id="CHEBI:15378"/>
        <dbReference type="ChEBI" id="CHEBI:29986"/>
        <dbReference type="ChEBI" id="CHEBI:30616"/>
        <dbReference type="ChEBI" id="CHEBI:43474"/>
        <dbReference type="ChEBI" id="CHEBI:83898"/>
        <dbReference type="ChEBI" id="CHEBI:83900"/>
        <dbReference type="ChEBI" id="CHEBI:456216"/>
        <dbReference type="EC" id="6.3.2.9"/>
    </reaction>
</comment>
<keyword evidence="7 8" id="KW-0132">Cell division</keyword>
<dbReference type="GO" id="GO:0005737">
    <property type="term" value="C:cytoplasm"/>
    <property type="evidence" value="ECO:0007669"/>
    <property type="project" value="UniProtKB-SubCell"/>
</dbReference>
<dbReference type="STRING" id="1121393.SAMN02745216_00520"/>
<evidence type="ECO:0000256" key="7">
    <source>
        <dbReference type="HAMAP-Rule" id="MF_00639"/>
    </source>
</evidence>
<accession>A0A1M6E0V8</accession>
<evidence type="ECO:0000313" key="11">
    <source>
        <dbReference type="EMBL" id="SHI79106.1"/>
    </source>
</evidence>
<sequence>MDLKGKKIVAVGLALTGEAVAAFCLDKGAIVTIADIASEASLGARVQNVRDMGAQVELGPHKVETFTQADLIVISPGVPHTIPVLDAAREKGVPVIGEVELASRFIQAPIIAVTGTNGKTTVTSLIGEMMEASGISAFVGGNIGNPLVNYAKGEDKAHVVVAEISSFQLDTIESFAPKVALLTNVTEDHMDRYDGMEAYAASKARVFMNQTKADFAILNGCDKWSRAMCGGIKASQWFFAGRDAAEAGMAMNAGAMDFFKGAQKQWSLSLEKMTLSGEHNKENAAAAALAAYAAGASVEGIQKAVDSFKGLPHRLEFVREVMDVKYYDDSKATNVDAVLRALEGFNAPVHLIMGGRDKGGHFRDLKDMVEQKAARLYVTGEAAGIITSALSGSVEVVQAGTIEKAVEFAKRAARPGEVVVLSPGCASFDQYKNYKERGKDFCRVVNALPA</sequence>
<comment type="similarity">
    <text evidence="7">Belongs to the MurCDEF family.</text>
</comment>
<evidence type="ECO:0000256" key="2">
    <source>
        <dbReference type="ARBA" id="ARBA00004752"/>
    </source>
</evidence>
<evidence type="ECO:0000313" key="12">
    <source>
        <dbReference type="Proteomes" id="UP000183994"/>
    </source>
</evidence>
<dbReference type="Pfam" id="PF21799">
    <property type="entry name" value="MurD-like_N"/>
    <property type="match status" value="1"/>
</dbReference>
<dbReference type="SUPFAM" id="SSF51984">
    <property type="entry name" value="MurCD N-terminal domain"/>
    <property type="match status" value="1"/>
</dbReference>
<evidence type="ECO:0000259" key="10">
    <source>
        <dbReference type="Pfam" id="PF08245"/>
    </source>
</evidence>
<feature type="domain" description="Mur ligase central" evidence="10">
    <location>
        <begin position="113"/>
        <end position="291"/>
    </location>
</feature>
<dbReference type="PANTHER" id="PTHR43692">
    <property type="entry name" value="UDP-N-ACETYLMURAMOYLALANINE--D-GLUTAMATE LIGASE"/>
    <property type="match status" value="1"/>
</dbReference>
<dbReference type="SUPFAM" id="SSF53244">
    <property type="entry name" value="MurD-like peptide ligases, peptide-binding domain"/>
    <property type="match status" value="1"/>
</dbReference>
<evidence type="ECO:0000256" key="4">
    <source>
        <dbReference type="ARBA" id="ARBA00022598"/>
    </source>
</evidence>
<dbReference type="PANTHER" id="PTHR43692:SF1">
    <property type="entry name" value="UDP-N-ACETYLMURAMOYLALANINE--D-GLUTAMATE LIGASE"/>
    <property type="match status" value="1"/>
</dbReference>
<keyword evidence="6 7" id="KW-0067">ATP-binding</keyword>
<name>A0A1M6E0V8_9BACT</name>
<feature type="domain" description="Mur ligase C-terminal" evidence="9">
    <location>
        <begin position="313"/>
        <end position="423"/>
    </location>
</feature>
<dbReference type="InterPro" id="IPR004101">
    <property type="entry name" value="Mur_ligase_C"/>
</dbReference>
<proteinExistence type="inferred from homology"/>
<feature type="binding site" evidence="7">
    <location>
        <begin position="115"/>
        <end position="121"/>
    </location>
    <ligand>
        <name>ATP</name>
        <dbReference type="ChEBI" id="CHEBI:30616"/>
    </ligand>
</feature>
<comment type="pathway">
    <text evidence="2 7 8">Cell wall biogenesis; peptidoglycan biosynthesis.</text>
</comment>
<dbReference type="EMBL" id="FQZU01000002">
    <property type="protein sequence ID" value="SHI79106.1"/>
    <property type="molecule type" value="Genomic_DNA"/>
</dbReference>
<dbReference type="OrthoDB" id="9809796at2"/>
<keyword evidence="12" id="KW-1185">Reference proteome</keyword>
<dbReference type="HAMAP" id="MF_00639">
    <property type="entry name" value="MurD"/>
    <property type="match status" value="1"/>
</dbReference>
<dbReference type="Pfam" id="PF08245">
    <property type="entry name" value="Mur_ligase_M"/>
    <property type="match status" value="1"/>
</dbReference>
<dbReference type="NCBIfam" id="TIGR01087">
    <property type="entry name" value="murD"/>
    <property type="match status" value="1"/>
</dbReference>
<dbReference type="Gene3D" id="3.90.190.20">
    <property type="entry name" value="Mur ligase, C-terminal domain"/>
    <property type="match status" value="1"/>
</dbReference>
<dbReference type="InterPro" id="IPR036615">
    <property type="entry name" value="Mur_ligase_C_dom_sf"/>
</dbReference>
<dbReference type="EC" id="6.3.2.9" evidence="7 8"/>
<dbReference type="InterPro" id="IPR005762">
    <property type="entry name" value="MurD"/>
</dbReference>
<evidence type="ECO:0000259" key="9">
    <source>
        <dbReference type="Pfam" id="PF02875"/>
    </source>
</evidence>
<dbReference type="Pfam" id="PF02875">
    <property type="entry name" value="Mur_ligase_C"/>
    <property type="match status" value="1"/>
</dbReference>
<dbReference type="Proteomes" id="UP000183994">
    <property type="component" value="Unassembled WGS sequence"/>
</dbReference>
<dbReference type="GO" id="GO:0071555">
    <property type="term" value="P:cell wall organization"/>
    <property type="evidence" value="ECO:0007669"/>
    <property type="project" value="UniProtKB-KW"/>
</dbReference>
<evidence type="ECO:0000256" key="6">
    <source>
        <dbReference type="ARBA" id="ARBA00022840"/>
    </source>
</evidence>